<sequence>MSIRNRVRRALRKSRAESVSPTNSNATSSTLPSETSSLRKTPTTTSTLSRVLSSLGSRDKSNDRSEKKRTRDERQRGRGNAKNPLHPSLRPLTVENLRHQEMLSHYTLTFGASDPSQIESLSFCGVSPCCTRPPSIHLDRDDDAGLSPLSALSLADTPTSMSAQQ</sequence>
<evidence type="ECO:0000313" key="2">
    <source>
        <dbReference type="EMBL" id="PHH63031.1"/>
    </source>
</evidence>
<feature type="compositionally biased region" description="Low complexity" evidence="1">
    <location>
        <begin position="27"/>
        <end position="56"/>
    </location>
</feature>
<dbReference type="EMBL" id="NJET01000058">
    <property type="protein sequence ID" value="PHH63031.1"/>
    <property type="molecule type" value="Genomic_DNA"/>
</dbReference>
<organism evidence="2 3">
    <name type="scientific">Ophiocordyceps australis</name>
    <dbReference type="NCBI Taxonomy" id="1399860"/>
    <lineage>
        <taxon>Eukaryota</taxon>
        <taxon>Fungi</taxon>
        <taxon>Dikarya</taxon>
        <taxon>Ascomycota</taxon>
        <taxon>Pezizomycotina</taxon>
        <taxon>Sordariomycetes</taxon>
        <taxon>Hypocreomycetidae</taxon>
        <taxon>Hypocreales</taxon>
        <taxon>Ophiocordycipitaceae</taxon>
        <taxon>Ophiocordyceps</taxon>
    </lineage>
</organism>
<protein>
    <submittedName>
        <fullName evidence="2">Uncharacterized protein</fullName>
    </submittedName>
</protein>
<dbReference type="OrthoDB" id="4825861at2759"/>
<feature type="compositionally biased region" description="Basic residues" evidence="1">
    <location>
        <begin position="1"/>
        <end position="13"/>
    </location>
</feature>
<evidence type="ECO:0000256" key="1">
    <source>
        <dbReference type="SAM" id="MobiDB-lite"/>
    </source>
</evidence>
<gene>
    <name evidence="2" type="ORF">CDD81_6362</name>
</gene>
<dbReference type="Proteomes" id="UP000226192">
    <property type="component" value="Unassembled WGS sequence"/>
</dbReference>
<proteinExistence type="predicted"/>
<name>A0A2C5Y825_9HYPO</name>
<feature type="compositionally biased region" description="Basic and acidic residues" evidence="1">
    <location>
        <begin position="57"/>
        <end position="76"/>
    </location>
</feature>
<feature type="compositionally biased region" description="Low complexity" evidence="1">
    <location>
        <begin position="145"/>
        <end position="156"/>
    </location>
</feature>
<feature type="compositionally biased region" description="Polar residues" evidence="1">
    <location>
        <begin position="17"/>
        <end position="26"/>
    </location>
</feature>
<evidence type="ECO:0000313" key="3">
    <source>
        <dbReference type="Proteomes" id="UP000226192"/>
    </source>
</evidence>
<accession>A0A2C5Y825</accession>
<reference evidence="2 3" key="1">
    <citation type="submission" date="2017-06" db="EMBL/GenBank/DDBJ databases">
        <title>Ant-infecting Ophiocordyceps genomes reveal a high diversity of potential behavioral manipulation genes and a possible major role for enterotoxins.</title>
        <authorList>
            <person name="De Bekker C."/>
            <person name="Evans H.C."/>
            <person name="Brachmann A."/>
            <person name="Hughes D.P."/>
        </authorList>
    </citation>
    <scope>NUCLEOTIDE SEQUENCE [LARGE SCALE GENOMIC DNA]</scope>
    <source>
        <strain evidence="2 3">Map64</strain>
    </source>
</reference>
<feature type="region of interest" description="Disordered" evidence="1">
    <location>
        <begin position="1"/>
        <end position="90"/>
    </location>
</feature>
<keyword evidence="3" id="KW-1185">Reference proteome</keyword>
<dbReference type="AlphaFoldDB" id="A0A2C5Y825"/>
<comment type="caution">
    <text evidence="2">The sequence shown here is derived from an EMBL/GenBank/DDBJ whole genome shotgun (WGS) entry which is preliminary data.</text>
</comment>
<feature type="region of interest" description="Disordered" evidence="1">
    <location>
        <begin position="139"/>
        <end position="165"/>
    </location>
</feature>